<gene>
    <name evidence="1" type="primary">cas10d</name>
    <name evidence="1" type="ORF">ENI34_08530</name>
</gene>
<dbReference type="InterPro" id="IPR038257">
    <property type="entry name" value="CRISPR-assoc_Cas3_HD_sf"/>
</dbReference>
<organism evidence="1 2">
    <name type="scientific">candidate division WOR-3 bacterium</name>
    <dbReference type="NCBI Taxonomy" id="2052148"/>
    <lineage>
        <taxon>Bacteria</taxon>
        <taxon>Bacteria division WOR-3</taxon>
    </lineage>
</organism>
<dbReference type="EMBL" id="DRIG01000092">
    <property type="protein sequence ID" value="HEC79168.1"/>
    <property type="molecule type" value="Genomic_DNA"/>
</dbReference>
<evidence type="ECO:0000313" key="1">
    <source>
        <dbReference type="EMBL" id="HEC79168.1"/>
    </source>
</evidence>
<comment type="caution">
    <text evidence="1">The sequence shown here is derived from an EMBL/GenBank/DDBJ whole genome shotgun (WGS) entry which is preliminary data.</text>
</comment>
<dbReference type="Gene3D" id="1.10.3210.30">
    <property type="match status" value="1"/>
</dbReference>
<dbReference type="AlphaFoldDB" id="A0A9C9K0L1"/>
<dbReference type="Proteomes" id="UP000885826">
    <property type="component" value="Unassembled WGS sequence"/>
</dbReference>
<protein>
    <submittedName>
        <fullName evidence="1">Type I-D CRISPR-associated protein Cas10d/Csc3</fullName>
    </submittedName>
</protein>
<name>A0A9C9K0L1_UNCW3</name>
<accession>A0A9C9K0L1</accession>
<evidence type="ECO:0000313" key="2">
    <source>
        <dbReference type="Proteomes" id="UP000885826"/>
    </source>
</evidence>
<dbReference type="NCBIfam" id="TIGR03174">
    <property type="entry name" value="cas_Csc3"/>
    <property type="match status" value="1"/>
</dbReference>
<dbReference type="InterPro" id="IPR017589">
    <property type="entry name" value="CRISPR-assoc_prot_Cas10d/Csc3"/>
</dbReference>
<sequence length="944" mass="110611">MAGFIVSKYRAQLLRLFKARGWQNKIGKTFPFNQTLLEHSLITYDVVEKLLDLLREKKVFSNEEEKVLLISAIAHDVGKEKDEWQKAVKENRKPPKHIDDDLIQEIVGQLSNIFGIKDINSVIDAIKFHMSSTKTDGNIISSVIAKHKTEKWKDISNIIASVDNLVSCSSPLEAYILLNNPSRFSLSKYFYSTYYQINIRGVSSTFLHKACQESYEKKGWTPLLYFPEGTIYVSLREKNNPTSNEIIDRLKNLVENKIKTDVINGVVPHVIMDNKPIPRPELFDYSEYKTYLEKVRGRRNPSEFQKFLKKFMSNKWKESLSKFQDNMDKPDVRKILESYIYFSVWKEEEKVITKNKIKKDKNIDEKVKTLKKDNNGNLLNQIKDYCYRIIECQDEVALFKFFKASIDKEIWGIDIKDEVKSIYNSIFGEGNFEKLMSMSNNDYPHEFAYSVIPFWKLKTVEILDKLKDKSLSRDLVVKNLDKKKRLDILRGLLNWIWQRVDIRHKPERRISEKMAKDFTEDIVYPLREKINSVEELKYYKKSKLNTKKETGIHLCPICNRFFDRGKKTTSDIVDNPEAFTNRAVCHGKAGKIVICEACRSEIYLRQILTKINGPLDKTIYLFPQFNFSQQLGKQFIDKVFRIKQRAESLMSGLTDNPELRMDLSKTYNIAQNVLQYFDDIDTKNLEDLVITKQKEEKIDKALTDELIKYFEEENLPIKGKEKDYNKALEIINREWGENYKNWHDFWNDLRNNRIELAREVVKRAYKIRETYKIIAQTANVVIVPLINPIKWGNEAEVNGAFRELFISIILALKLNCAVAITDKINKIDITQRRGLVYVPENHLIRQIVGDEWIRDYDYINSKGKLIYSAKKWLKAIASAIILTLKTAYSDRTGLFEILTARTEGHILRRIEMQDEKNKKAGKRTNYAGHIETYNLIENTKEVLQ</sequence>
<proteinExistence type="predicted"/>
<reference evidence="1" key="1">
    <citation type="journal article" date="2020" name="mSystems">
        <title>Genome- and Community-Level Interaction Insights into Carbon Utilization and Element Cycling Functions of Hydrothermarchaeota in Hydrothermal Sediment.</title>
        <authorList>
            <person name="Zhou Z."/>
            <person name="Liu Y."/>
            <person name="Xu W."/>
            <person name="Pan J."/>
            <person name="Luo Z.H."/>
            <person name="Li M."/>
        </authorList>
    </citation>
    <scope>NUCLEOTIDE SEQUENCE</scope>
    <source>
        <strain evidence="1">HyVt-388</strain>
    </source>
</reference>